<protein>
    <submittedName>
        <fullName evidence="1">Uncharacterized protein</fullName>
    </submittedName>
</protein>
<dbReference type="InParanoid" id="A0A0C3J550"/>
<dbReference type="AlphaFoldDB" id="A0A0C3J550"/>
<dbReference type="Proteomes" id="UP000054217">
    <property type="component" value="Unassembled WGS sequence"/>
</dbReference>
<dbReference type="HOGENOM" id="CLU_2741072_0_0_1"/>
<dbReference type="EMBL" id="KN832366">
    <property type="protein sequence ID" value="KIN92806.1"/>
    <property type="molecule type" value="Genomic_DNA"/>
</dbReference>
<name>A0A0C3J550_PISTI</name>
<reference evidence="1 2" key="1">
    <citation type="submission" date="2014-04" db="EMBL/GenBank/DDBJ databases">
        <authorList>
            <consortium name="DOE Joint Genome Institute"/>
            <person name="Kuo A."/>
            <person name="Kohler A."/>
            <person name="Costa M.D."/>
            <person name="Nagy L.G."/>
            <person name="Floudas D."/>
            <person name="Copeland A."/>
            <person name="Barry K.W."/>
            <person name="Cichocki N."/>
            <person name="Veneault-Fourrey C."/>
            <person name="LaButti K."/>
            <person name="Lindquist E.A."/>
            <person name="Lipzen A."/>
            <person name="Lundell T."/>
            <person name="Morin E."/>
            <person name="Murat C."/>
            <person name="Sun H."/>
            <person name="Tunlid A."/>
            <person name="Henrissat B."/>
            <person name="Grigoriev I.V."/>
            <person name="Hibbett D.S."/>
            <person name="Martin F."/>
            <person name="Nordberg H.P."/>
            <person name="Cantor M.N."/>
            <person name="Hua S.X."/>
        </authorList>
    </citation>
    <scope>NUCLEOTIDE SEQUENCE [LARGE SCALE GENOMIC DNA]</scope>
    <source>
        <strain evidence="1 2">Marx 270</strain>
    </source>
</reference>
<gene>
    <name evidence="1" type="ORF">M404DRAFT_722049</name>
</gene>
<reference evidence="2" key="2">
    <citation type="submission" date="2015-01" db="EMBL/GenBank/DDBJ databases">
        <title>Evolutionary Origins and Diversification of the Mycorrhizal Mutualists.</title>
        <authorList>
            <consortium name="DOE Joint Genome Institute"/>
            <consortium name="Mycorrhizal Genomics Consortium"/>
            <person name="Kohler A."/>
            <person name="Kuo A."/>
            <person name="Nagy L.G."/>
            <person name="Floudas D."/>
            <person name="Copeland A."/>
            <person name="Barry K.W."/>
            <person name="Cichocki N."/>
            <person name="Veneault-Fourrey C."/>
            <person name="LaButti K."/>
            <person name="Lindquist E.A."/>
            <person name="Lipzen A."/>
            <person name="Lundell T."/>
            <person name="Morin E."/>
            <person name="Murat C."/>
            <person name="Riley R."/>
            <person name="Ohm R."/>
            <person name="Sun H."/>
            <person name="Tunlid A."/>
            <person name="Henrissat B."/>
            <person name="Grigoriev I.V."/>
            <person name="Hibbett D.S."/>
            <person name="Martin F."/>
        </authorList>
    </citation>
    <scope>NUCLEOTIDE SEQUENCE [LARGE SCALE GENOMIC DNA]</scope>
    <source>
        <strain evidence="2">Marx 270</strain>
    </source>
</reference>
<evidence type="ECO:0000313" key="2">
    <source>
        <dbReference type="Proteomes" id="UP000054217"/>
    </source>
</evidence>
<proteinExistence type="predicted"/>
<keyword evidence="2" id="KW-1185">Reference proteome</keyword>
<organism evidence="1 2">
    <name type="scientific">Pisolithus tinctorius Marx 270</name>
    <dbReference type="NCBI Taxonomy" id="870435"/>
    <lineage>
        <taxon>Eukaryota</taxon>
        <taxon>Fungi</taxon>
        <taxon>Dikarya</taxon>
        <taxon>Basidiomycota</taxon>
        <taxon>Agaricomycotina</taxon>
        <taxon>Agaricomycetes</taxon>
        <taxon>Agaricomycetidae</taxon>
        <taxon>Boletales</taxon>
        <taxon>Sclerodermatineae</taxon>
        <taxon>Pisolithaceae</taxon>
        <taxon>Pisolithus</taxon>
    </lineage>
</organism>
<accession>A0A0C3J550</accession>
<sequence length="71" mass="8253">MHGPTIINLQCERSYIRILLWGIKSCVFFLSRCPLTFQWPWWSAPPALQNSNTTQHHTMGFAIPFGKDVYV</sequence>
<evidence type="ECO:0000313" key="1">
    <source>
        <dbReference type="EMBL" id="KIN92806.1"/>
    </source>
</evidence>